<evidence type="ECO:0000256" key="1">
    <source>
        <dbReference type="SAM" id="MobiDB-lite"/>
    </source>
</evidence>
<dbReference type="InParanoid" id="A0A1C7NMX8"/>
<keyword evidence="3" id="KW-1185">Reference proteome</keyword>
<feature type="compositionally biased region" description="Polar residues" evidence="1">
    <location>
        <begin position="73"/>
        <end position="94"/>
    </location>
</feature>
<gene>
    <name evidence="2" type="ORF">A0J61_01595</name>
</gene>
<dbReference type="EMBL" id="LUGH01000052">
    <property type="protein sequence ID" value="OBZ90368.1"/>
    <property type="molecule type" value="Genomic_DNA"/>
</dbReference>
<comment type="caution">
    <text evidence="2">The sequence shown here is derived from an EMBL/GenBank/DDBJ whole genome shotgun (WGS) entry which is preliminary data.</text>
</comment>
<organism evidence="2 3">
    <name type="scientific">Choanephora cucurbitarum</name>
    <dbReference type="NCBI Taxonomy" id="101091"/>
    <lineage>
        <taxon>Eukaryota</taxon>
        <taxon>Fungi</taxon>
        <taxon>Fungi incertae sedis</taxon>
        <taxon>Mucoromycota</taxon>
        <taxon>Mucoromycotina</taxon>
        <taxon>Mucoromycetes</taxon>
        <taxon>Mucorales</taxon>
        <taxon>Mucorineae</taxon>
        <taxon>Choanephoraceae</taxon>
        <taxon>Choanephoroideae</taxon>
        <taxon>Choanephora</taxon>
    </lineage>
</organism>
<evidence type="ECO:0000313" key="2">
    <source>
        <dbReference type="EMBL" id="OBZ90368.1"/>
    </source>
</evidence>
<accession>A0A1C7NMX8</accession>
<evidence type="ECO:0000313" key="3">
    <source>
        <dbReference type="Proteomes" id="UP000093000"/>
    </source>
</evidence>
<protein>
    <submittedName>
        <fullName evidence="2">Uncharacterized protein</fullName>
    </submittedName>
</protein>
<dbReference type="OrthoDB" id="2276454at2759"/>
<proteinExistence type="predicted"/>
<dbReference type="Proteomes" id="UP000093000">
    <property type="component" value="Unassembled WGS sequence"/>
</dbReference>
<dbReference type="AlphaFoldDB" id="A0A1C7NMX8"/>
<reference evidence="2 3" key="1">
    <citation type="submission" date="2016-03" db="EMBL/GenBank/DDBJ databases">
        <title>Choanephora cucurbitarum.</title>
        <authorList>
            <person name="Min B."/>
            <person name="Park H."/>
            <person name="Park J.-H."/>
            <person name="Shin H.-D."/>
            <person name="Choi I.-G."/>
        </authorList>
    </citation>
    <scope>NUCLEOTIDE SEQUENCE [LARGE SCALE GENOMIC DNA]</scope>
    <source>
        <strain evidence="2 3">KUS-F28377</strain>
    </source>
</reference>
<name>A0A1C7NMX8_9FUNG</name>
<feature type="region of interest" description="Disordered" evidence="1">
    <location>
        <begin position="73"/>
        <end position="101"/>
    </location>
</feature>
<sequence>MNKKKQSNNPDRSLGHSFIFAEEIVCDTYFASEESDEDEIEYAYQCDFQKRQPQKLCKPSLLSNMLTNEQHNRNELLSGSLPKSVTITDNNENDFSGDPLSESLKRNLEWQKTQDIMKKYDEILIKKLQTEEMSYTDEFSRW</sequence>